<evidence type="ECO:0000313" key="2">
    <source>
        <dbReference type="EMBL" id="KAJ1186546.1"/>
    </source>
</evidence>
<organism evidence="2 3">
    <name type="scientific">Pleurodeles waltl</name>
    <name type="common">Iberian ribbed newt</name>
    <dbReference type="NCBI Taxonomy" id="8319"/>
    <lineage>
        <taxon>Eukaryota</taxon>
        <taxon>Metazoa</taxon>
        <taxon>Chordata</taxon>
        <taxon>Craniata</taxon>
        <taxon>Vertebrata</taxon>
        <taxon>Euteleostomi</taxon>
        <taxon>Amphibia</taxon>
        <taxon>Batrachia</taxon>
        <taxon>Caudata</taxon>
        <taxon>Salamandroidea</taxon>
        <taxon>Salamandridae</taxon>
        <taxon>Pleurodelinae</taxon>
        <taxon>Pleurodeles</taxon>
    </lineage>
</organism>
<keyword evidence="3" id="KW-1185">Reference proteome</keyword>
<dbReference type="EMBL" id="JANPWB010000005">
    <property type="protein sequence ID" value="KAJ1186546.1"/>
    <property type="molecule type" value="Genomic_DNA"/>
</dbReference>
<feature type="compositionally biased region" description="Basic and acidic residues" evidence="1">
    <location>
        <begin position="8"/>
        <end position="26"/>
    </location>
</feature>
<feature type="compositionally biased region" description="Polar residues" evidence="1">
    <location>
        <begin position="27"/>
        <end position="38"/>
    </location>
</feature>
<dbReference type="AlphaFoldDB" id="A0AAV7UDE0"/>
<name>A0AAV7UDE0_PLEWA</name>
<protein>
    <submittedName>
        <fullName evidence="2">Uncharacterized protein</fullName>
    </submittedName>
</protein>
<dbReference type="Proteomes" id="UP001066276">
    <property type="component" value="Chromosome 3_1"/>
</dbReference>
<gene>
    <name evidence="2" type="ORF">NDU88_003327</name>
</gene>
<proteinExistence type="predicted"/>
<sequence length="113" mass="12329">MATHHSKKDTSIKDMLSKPQAKKSDQLPDTQTPSSPQESDVDSGALASEEAVARTFLEKLFGALRYNIAALRRDVAADVRGLQKEIGEVGQCLDMLEQSNNHKEEEVMTIGGS</sequence>
<feature type="region of interest" description="Disordered" evidence="1">
    <location>
        <begin position="1"/>
        <end position="46"/>
    </location>
</feature>
<accession>A0AAV7UDE0</accession>
<evidence type="ECO:0000313" key="3">
    <source>
        <dbReference type="Proteomes" id="UP001066276"/>
    </source>
</evidence>
<comment type="caution">
    <text evidence="2">The sequence shown here is derived from an EMBL/GenBank/DDBJ whole genome shotgun (WGS) entry which is preliminary data.</text>
</comment>
<evidence type="ECO:0000256" key="1">
    <source>
        <dbReference type="SAM" id="MobiDB-lite"/>
    </source>
</evidence>
<reference evidence="2" key="1">
    <citation type="journal article" date="2022" name="bioRxiv">
        <title>Sequencing and chromosome-scale assembly of the giantPleurodeles waltlgenome.</title>
        <authorList>
            <person name="Brown T."/>
            <person name="Elewa A."/>
            <person name="Iarovenko S."/>
            <person name="Subramanian E."/>
            <person name="Araus A.J."/>
            <person name="Petzold A."/>
            <person name="Susuki M."/>
            <person name="Suzuki K.-i.T."/>
            <person name="Hayashi T."/>
            <person name="Toyoda A."/>
            <person name="Oliveira C."/>
            <person name="Osipova E."/>
            <person name="Leigh N.D."/>
            <person name="Simon A."/>
            <person name="Yun M.H."/>
        </authorList>
    </citation>
    <scope>NUCLEOTIDE SEQUENCE</scope>
    <source>
        <strain evidence="2">20211129_DDA</strain>
        <tissue evidence="2">Liver</tissue>
    </source>
</reference>